<accession>A0ACB7S8A7</accession>
<keyword evidence="2" id="KW-1185">Reference proteome</keyword>
<dbReference type="EMBL" id="CM023485">
    <property type="protein sequence ID" value="KAH6929898.1"/>
    <property type="molecule type" value="Genomic_DNA"/>
</dbReference>
<dbReference type="Proteomes" id="UP000821845">
    <property type="component" value="Chromosome 5"/>
</dbReference>
<gene>
    <name evidence="1" type="ORF">HPB50_006619</name>
</gene>
<sequence length="129" mass="14607">MRAAASSFLSSSAKKKEKKKKNEAMGVIRKRNGSAGRACRREKRERERRRQALTELQQRRRRIVITINELNDVTSSRRHGDGSRSTGRLHCAVGVARARRLCKNADDLLRLLPRWTGVTGGRRGGDLPM</sequence>
<protein>
    <submittedName>
        <fullName evidence="1">Uncharacterized protein</fullName>
    </submittedName>
</protein>
<comment type="caution">
    <text evidence="1">The sequence shown here is derived from an EMBL/GenBank/DDBJ whole genome shotgun (WGS) entry which is preliminary data.</text>
</comment>
<evidence type="ECO:0000313" key="1">
    <source>
        <dbReference type="EMBL" id="KAH6929898.1"/>
    </source>
</evidence>
<organism evidence="1 2">
    <name type="scientific">Hyalomma asiaticum</name>
    <name type="common">Tick</name>
    <dbReference type="NCBI Taxonomy" id="266040"/>
    <lineage>
        <taxon>Eukaryota</taxon>
        <taxon>Metazoa</taxon>
        <taxon>Ecdysozoa</taxon>
        <taxon>Arthropoda</taxon>
        <taxon>Chelicerata</taxon>
        <taxon>Arachnida</taxon>
        <taxon>Acari</taxon>
        <taxon>Parasitiformes</taxon>
        <taxon>Ixodida</taxon>
        <taxon>Ixodoidea</taxon>
        <taxon>Ixodidae</taxon>
        <taxon>Hyalomminae</taxon>
        <taxon>Hyalomma</taxon>
    </lineage>
</organism>
<name>A0ACB7S8A7_HYAAI</name>
<evidence type="ECO:0000313" key="2">
    <source>
        <dbReference type="Proteomes" id="UP000821845"/>
    </source>
</evidence>
<reference evidence="1" key="1">
    <citation type="submission" date="2020-05" db="EMBL/GenBank/DDBJ databases">
        <title>Large-scale comparative analyses of tick genomes elucidate their genetic diversity and vector capacities.</title>
        <authorList>
            <person name="Jia N."/>
            <person name="Wang J."/>
            <person name="Shi W."/>
            <person name="Du L."/>
            <person name="Sun Y."/>
            <person name="Zhan W."/>
            <person name="Jiang J."/>
            <person name="Wang Q."/>
            <person name="Zhang B."/>
            <person name="Ji P."/>
            <person name="Sakyi L.B."/>
            <person name="Cui X."/>
            <person name="Yuan T."/>
            <person name="Jiang B."/>
            <person name="Yang W."/>
            <person name="Lam T.T.-Y."/>
            <person name="Chang Q."/>
            <person name="Ding S."/>
            <person name="Wang X."/>
            <person name="Zhu J."/>
            <person name="Ruan X."/>
            <person name="Zhao L."/>
            <person name="Wei J."/>
            <person name="Que T."/>
            <person name="Du C."/>
            <person name="Cheng J."/>
            <person name="Dai P."/>
            <person name="Han X."/>
            <person name="Huang E."/>
            <person name="Gao Y."/>
            <person name="Liu J."/>
            <person name="Shao H."/>
            <person name="Ye R."/>
            <person name="Li L."/>
            <person name="Wei W."/>
            <person name="Wang X."/>
            <person name="Wang C."/>
            <person name="Yang T."/>
            <person name="Huo Q."/>
            <person name="Li W."/>
            <person name="Guo W."/>
            <person name="Chen H."/>
            <person name="Zhou L."/>
            <person name="Ni X."/>
            <person name="Tian J."/>
            <person name="Zhou Y."/>
            <person name="Sheng Y."/>
            <person name="Liu T."/>
            <person name="Pan Y."/>
            <person name="Xia L."/>
            <person name="Li J."/>
            <person name="Zhao F."/>
            <person name="Cao W."/>
        </authorList>
    </citation>
    <scope>NUCLEOTIDE SEQUENCE</scope>
    <source>
        <strain evidence="1">Hyas-2018</strain>
    </source>
</reference>
<proteinExistence type="predicted"/>